<dbReference type="OrthoDB" id="9772884at2"/>
<proteinExistence type="predicted"/>
<evidence type="ECO:0008006" key="4">
    <source>
        <dbReference type="Google" id="ProtNLM"/>
    </source>
</evidence>
<dbReference type="PANTHER" id="PTHR38454">
    <property type="entry name" value="INTEGRAL MEMBRANE PROTEIN-RELATED"/>
    <property type="match status" value="1"/>
</dbReference>
<feature type="transmembrane region" description="Helical" evidence="1">
    <location>
        <begin position="101"/>
        <end position="118"/>
    </location>
</feature>
<feature type="transmembrane region" description="Helical" evidence="1">
    <location>
        <begin position="369"/>
        <end position="386"/>
    </location>
</feature>
<dbReference type="InterPro" id="IPR018580">
    <property type="entry name" value="Uncharacterised_YfhO"/>
</dbReference>
<feature type="transmembrane region" description="Helical" evidence="1">
    <location>
        <begin position="227"/>
        <end position="245"/>
    </location>
</feature>
<keyword evidence="1" id="KW-1133">Transmembrane helix</keyword>
<feature type="transmembrane region" description="Helical" evidence="1">
    <location>
        <begin position="406"/>
        <end position="428"/>
    </location>
</feature>
<dbReference type="EMBL" id="AODQ01000032">
    <property type="protein sequence ID" value="EMR03195.1"/>
    <property type="molecule type" value="Genomic_DNA"/>
</dbReference>
<dbReference type="PANTHER" id="PTHR38454:SF1">
    <property type="entry name" value="INTEGRAL MEMBRANE PROTEIN"/>
    <property type="match status" value="1"/>
</dbReference>
<feature type="transmembrane region" description="Helical" evidence="1">
    <location>
        <begin position="346"/>
        <end position="364"/>
    </location>
</feature>
<organism evidence="2 3">
    <name type="scientific">Cesiribacter andamanensis AMV16</name>
    <dbReference type="NCBI Taxonomy" id="1279009"/>
    <lineage>
        <taxon>Bacteria</taxon>
        <taxon>Pseudomonadati</taxon>
        <taxon>Bacteroidota</taxon>
        <taxon>Cytophagia</taxon>
        <taxon>Cytophagales</taxon>
        <taxon>Cesiribacteraceae</taxon>
        <taxon>Cesiribacter</taxon>
    </lineage>
</organism>
<feature type="transmembrane region" description="Helical" evidence="1">
    <location>
        <begin position="197"/>
        <end position="215"/>
    </location>
</feature>
<dbReference type="AlphaFoldDB" id="M7NN85"/>
<dbReference type="RefSeq" id="WP_009195070.1">
    <property type="nucleotide sequence ID" value="NZ_AODQ01000032.1"/>
</dbReference>
<reference evidence="2 3" key="1">
    <citation type="journal article" date="2013" name="Genome Announc.">
        <title>Draft Genome Sequence of Cesiribacter andamanensis Strain AMV16T, Isolated from a Soil Sample from a Mud Volcano in the Andaman Islands, India.</title>
        <authorList>
            <person name="Shivaji S."/>
            <person name="Ara S."/>
            <person name="Begum Z."/>
            <person name="Srinivas T.N."/>
            <person name="Singh A."/>
            <person name="Kumar Pinnaka A."/>
        </authorList>
    </citation>
    <scope>NUCLEOTIDE SEQUENCE [LARGE SCALE GENOMIC DNA]</scope>
    <source>
        <strain evidence="2 3">AMV16</strain>
    </source>
</reference>
<feature type="transmembrane region" description="Helical" evidence="1">
    <location>
        <begin position="150"/>
        <end position="169"/>
    </location>
</feature>
<keyword evidence="1" id="KW-0812">Transmembrane</keyword>
<feature type="transmembrane region" description="Helical" evidence="1">
    <location>
        <begin position="12"/>
        <end position="33"/>
    </location>
</feature>
<protein>
    <recommendedName>
        <fullName evidence="4">Glycosyltransferase RgtA/B/C/D-like domain-containing protein</fullName>
    </recommendedName>
</protein>
<name>M7NN85_9BACT</name>
<sequence>MNLSYLLRQALPHVVALVLYVVVSLLFFGPVSFDNKVLYQHDILQSAGANQEIIEFRERTGEEPLWTNSMFGGMPAYLLTVEYAGDWITTLLQINYLGLPHPPKLVFVAMLSFYILLLCAGARPWLAIGGGLAYGLSTFLLISIEAGHNAKVLAMANMPMVLGGVLLMYRNRPIWGFVLTALGLALHLRAGHLQVTYYLFLTLVLLGLVWLVLAVRAGQLPLFLKHTGLLVVAALLAVGCNWGRIYNTYKYSQYSIRGAAELSAAEDAGAEQAGLDRDYAFAWSSGKAESFTLLIPYFYGGASGEAVAPDSELARSLRSQGVPEAQVNQFIQQVPTYFGDQAFTAGPIYVGAVICFLFVLGLLLAPMEYRIWLVAATVLSLLFSWGKNLDWFNYFMFDYLPGYNKFRAVTMALSIALMTMPLLGFIGLEYLLRKLYPPVAEGPICHQCGRRTACQCPQPAQRHPDCCRGYGRYCAAGCALCRYGQL</sequence>
<accession>M7NN85</accession>
<evidence type="ECO:0000313" key="2">
    <source>
        <dbReference type="EMBL" id="EMR03195.1"/>
    </source>
</evidence>
<keyword evidence="3" id="KW-1185">Reference proteome</keyword>
<dbReference type="eggNOG" id="COG4485">
    <property type="taxonomic scope" value="Bacteria"/>
</dbReference>
<keyword evidence="1" id="KW-0472">Membrane</keyword>
<dbReference type="STRING" id="1279009.ADICEAN_01673"/>
<dbReference type="PATRIC" id="fig|1279009.4.peg.1698"/>
<comment type="caution">
    <text evidence="2">The sequence shown here is derived from an EMBL/GenBank/DDBJ whole genome shotgun (WGS) entry which is preliminary data.</text>
</comment>
<gene>
    <name evidence="2" type="ORF">ADICEAN_01673</name>
</gene>
<feature type="transmembrane region" description="Helical" evidence="1">
    <location>
        <begin position="125"/>
        <end position="144"/>
    </location>
</feature>
<feature type="transmembrane region" description="Helical" evidence="1">
    <location>
        <begin position="174"/>
        <end position="191"/>
    </location>
</feature>
<evidence type="ECO:0000313" key="3">
    <source>
        <dbReference type="Proteomes" id="UP000011910"/>
    </source>
</evidence>
<dbReference type="Proteomes" id="UP000011910">
    <property type="component" value="Unassembled WGS sequence"/>
</dbReference>
<evidence type="ECO:0000256" key="1">
    <source>
        <dbReference type="SAM" id="Phobius"/>
    </source>
</evidence>